<protein>
    <submittedName>
        <fullName evidence="2">Chromosome segregation ATPase</fullName>
    </submittedName>
</protein>
<organism evidence="2 3">
    <name type="scientific">Aminobacter aganoensis</name>
    <dbReference type="NCBI Taxonomy" id="83264"/>
    <lineage>
        <taxon>Bacteria</taxon>
        <taxon>Pseudomonadati</taxon>
        <taxon>Pseudomonadota</taxon>
        <taxon>Alphaproteobacteria</taxon>
        <taxon>Hyphomicrobiales</taxon>
        <taxon>Phyllobacteriaceae</taxon>
        <taxon>Aminobacter</taxon>
    </lineage>
</organism>
<dbReference type="AlphaFoldDB" id="A0A7X0KJX0"/>
<keyword evidence="3" id="KW-1185">Reference proteome</keyword>
<accession>A0A7X0KJX0</accession>
<evidence type="ECO:0000313" key="2">
    <source>
        <dbReference type="EMBL" id="MBB6353487.1"/>
    </source>
</evidence>
<evidence type="ECO:0000313" key="3">
    <source>
        <dbReference type="Proteomes" id="UP000536262"/>
    </source>
</evidence>
<comment type="caution">
    <text evidence="2">The sequence shown here is derived from an EMBL/GenBank/DDBJ whole genome shotgun (WGS) entry which is preliminary data.</text>
</comment>
<proteinExistence type="predicted"/>
<dbReference type="RefSeq" id="WP_184698557.1">
    <property type="nucleotide sequence ID" value="NZ_BAABEG010000001.1"/>
</dbReference>
<feature type="coiled-coil region" evidence="1">
    <location>
        <begin position="30"/>
        <end position="64"/>
    </location>
</feature>
<evidence type="ECO:0000256" key="1">
    <source>
        <dbReference type="SAM" id="Coils"/>
    </source>
</evidence>
<dbReference type="EMBL" id="JACHOU010000002">
    <property type="protein sequence ID" value="MBB6353487.1"/>
    <property type="molecule type" value="Genomic_DNA"/>
</dbReference>
<name>A0A7X0KJX0_9HYPH</name>
<reference evidence="2 3" key="1">
    <citation type="submission" date="2020-08" db="EMBL/GenBank/DDBJ databases">
        <title>Genomic Encyclopedia of Type Strains, Phase IV (KMG-IV): sequencing the most valuable type-strain genomes for metagenomic binning, comparative biology and taxonomic classification.</title>
        <authorList>
            <person name="Goeker M."/>
        </authorList>
    </citation>
    <scope>NUCLEOTIDE SEQUENCE [LARGE SCALE GENOMIC DNA]</scope>
    <source>
        <strain evidence="2 3">DSM 7051</strain>
    </source>
</reference>
<dbReference type="Proteomes" id="UP000536262">
    <property type="component" value="Unassembled WGS sequence"/>
</dbReference>
<keyword evidence="1" id="KW-0175">Coiled coil</keyword>
<sequence>MMSGSRGSEAGVLEGLMTLVSDPAAFSAKLAELKDAQAQLGEARAALAEQRAELDARAEALSRKDDELCKLVTEIGDAERALVEREKAATKREADIDAKLAKLEAGRVERDAKAAALKAEIAAERKALKQTADMNAAMENGLNVRAAMLDEREAVLVVAEAAAKTAAKDYKAKLKALKSLVA</sequence>
<gene>
    <name evidence="2" type="ORF">GGR00_001255</name>
</gene>